<feature type="chain" id="PRO_5009307963" evidence="1">
    <location>
        <begin position="18"/>
        <end position="592"/>
    </location>
</feature>
<proteinExistence type="predicted"/>
<name>A0A1I7TTX9_9PELO</name>
<dbReference type="WBParaSite" id="Csp11.Scaffold629.g11748.t1">
    <property type="protein sequence ID" value="Csp11.Scaffold629.g11748.t1"/>
    <property type="gene ID" value="Csp11.Scaffold629.g11748"/>
</dbReference>
<dbReference type="AlphaFoldDB" id="A0A1I7TTX9"/>
<dbReference type="Proteomes" id="UP000095282">
    <property type="component" value="Unplaced"/>
</dbReference>
<feature type="signal peptide" evidence="1">
    <location>
        <begin position="1"/>
        <end position="17"/>
    </location>
</feature>
<evidence type="ECO:0000313" key="2">
    <source>
        <dbReference type="Proteomes" id="UP000095282"/>
    </source>
</evidence>
<keyword evidence="1" id="KW-0732">Signal</keyword>
<evidence type="ECO:0000313" key="3">
    <source>
        <dbReference type="WBParaSite" id="Csp11.Scaffold629.g11748.t1"/>
    </source>
</evidence>
<protein>
    <submittedName>
        <fullName evidence="3">Uncharacterized protein</fullName>
    </submittedName>
</protein>
<keyword evidence="2" id="KW-1185">Reference proteome</keyword>
<accession>A0A1I7TTX9</accession>
<sequence length="592" mass="69705">MKELLVLLLLFPFFCTAMNENNSLVTKGELFTIQNSLIDRMVDSNFEPYMKFIVFYNMRQMSFNNSLNFLMNIVEIVKNNQMYLNPEAVGGEKGAEAVKRLADAYIETENKEGMIQFMELCVELMKSPNVPKEMWQNFFFLAVGIWNEKGQQPMSKVKEELMSGQFEVPEKLLNALGIYYKLTISDEAIANLTQFWKLNPGLDESDPGREHLVSNVIRFSVEPIKHLVPMLQAFQNSDRLTHEEFFHLRLSAEQFWPFFNTAWIVLDPIYIGFDFKALQLIMNDYSDLNEELKAIFMEKVNGNEGMKKFFEKLHQYHFKGIARFIEYILPFHENLDMAKVRDFISLWNLLNELGPRPMQRLLEDVMTRKARFEDCKKLYEDQNVSEQAKKVVEITRRLKTGNRFGSCTGNVATLEVIPKDTVAFVRMFYYIANYDFFAFSKTLELFLSLNSEEQQEFVEKDYEGNRKELFKQLLDMSDPSEKFLELRAEMDILTPFLLDWSDDDIDYLDIFIRDWSKLPAPERLIVEKVYYNEMDGKTCDELARMSESHQEDLRNALKDLEYLKLMDSVLICPEFYPKPGYYPPDTLFDEEK</sequence>
<reference evidence="3" key="1">
    <citation type="submission" date="2016-11" db="UniProtKB">
        <authorList>
            <consortium name="WormBaseParasite"/>
        </authorList>
    </citation>
    <scope>IDENTIFICATION</scope>
</reference>
<organism evidence="2 3">
    <name type="scientific">Caenorhabditis tropicalis</name>
    <dbReference type="NCBI Taxonomy" id="1561998"/>
    <lineage>
        <taxon>Eukaryota</taxon>
        <taxon>Metazoa</taxon>
        <taxon>Ecdysozoa</taxon>
        <taxon>Nematoda</taxon>
        <taxon>Chromadorea</taxon>
        <taxon>Rhabditida</taxon>
        <taxon>Rhabditina</taxon>
        <taxon>Rhabditomorpha</taxon>
        <taxon>Rhabditoidea</taxon>
        <taxon>Rhabditidae</taxon>
        <taxon>Peloderinae</taxon>
        <taxon>Caenorhabditis</taxon>
    </lineage>
</organism>
<dbReference type="eggNOG" id="ENOG502TKFN">
    <property type="taxonomic scope" value="Eukaryota"/>
</dbReference>
<evidence type="ECO:0000256" key="1">
    <source>
        <dbReference type="SAM" id="SignalP"/>
    </source>
</evidence>